<evidence type="ECO:0000313" key="4">
    <source>
        <dbReference type="EMBL" id="KAB0339198.1"/>
    </source>
</evidence>
<evidence type="ECO:0000313" key="3">
    <source>
        <dbReference type="EMBL" id="KAB0339196.1"/>
    </source>
</evidence>
<keyword evidence="5" id="KW-1185">Reference proteome</keyword>
<evidence type="ECO:0000313" key="2">
    <source>
        <dbReference type="EMBL" id="KAB0339194.1"/>
    </source>
</evidence>
<reference evidence="3 5" key="1">
    <citation type="submission" date="2019-06" db="EMBL/GenBank/DDBJ databases">
        <title>Discovery of a novel chromosome fission-fusion reversal in muntjac.</title>
        <authorList>
            <person name="Mudd A.B."/>
            <person name="Bredeson J.V."/>
            <person name="Baum R."/>
            <person name="Hockemeyer D."/>
            <person name="Rokhsar D.S."/>
        </authorList>
    </citation>
    <scope>NUCLEOTIDE SEQUENCE [LARGE SCALE GENOMIC DNA]</scope>
    <source>
        <strain evidence="3">UTSW_UCB_Mm</strain>
        <tissue evidence="3">Fibroblast cell line</tissue>
    </source>
</reference>
<evidence type="ECO:0000313" key="5">
    <source>
        <dbReference type="Proteomes" id="UP000326458"/>
    </source>
</evidence>
<sequence length="72" mass="8021">ATHVYTFCSPFVPCSSAKCKMSLKTGMHILQVRNCDTLADLLCSGGVSSSWTPRQEPENKQVMVKFRLTLLE</sequence>
<dbReference type="EMBL" id="VCEA01002238">
    <property type="protein sequence ID" value="KAB0339198.1"/>
    <property type="molecule type" value="Genomic_DNA"/>
</dbReference>
<protein>
    <submittedName>
        <fullName evidence="3">Uncharacterized protein</fullName>
    </submittedName>
</protein>
<dbReference type="EMBL" id="VCEA01002240">
    <property type="protein sequence ID" value="KAB0339194.1"/>
    <property type="molecule type" value="Genomic_DNA"/>
</dbReference>
<proteinExistence type="predicted"/>
<comment type="caution">
    <text evidence="3">The sequence shown here is derived from an EMBL/GenBank/DDBJ whole genome shotgun (WGS) entry which is preliminary data.</text>
</comment>
<dbReference type="Proteomes" id="UP000326458">
    <property type="component" value="Unassembled WGS sequence"/>
</dbReference>
<name>A0A5N3UR27_MUNMU</name>
<dbReference type="EMBL" id="VCEA01002239">
    <property type="protein sequence ID" value="KAB0339196.1"/>
    <property type="molecule type" value="Genomic_DNA"/>
</dbReference>
<dbReference type="EMBL" id="VCEA01002241">
    <property type="protein sequence ID" value="KAB0339192.1"/>
    <property type="molecule type" value="Genomic_DNA"/>
</dbReference>
<organism evidence="3 5">
    <name type="scientific">Muntiacus muntjak</name>
    <name type="common">Barking deer</name>
    <name type="synonym">Indian muntjac</name>
    <dbReference type="NCBI Taxonomy" id="9888"/>
    <lineage>
        <taxon>Eukaryota</taxon>
        <taxon>Metazoa</taxon>
        <taxon>Chordata</taxon>
        <taxon>Craniata</taxon>
        <taxon>Vertebrata</taxon>
        <taxon>Euteleostomi</taxon>
        <taxon>Mammalia</taxon>
        <taxon>Eutheria</taxon>
        <taxon>Laurasiatheria</taxon>
        <taxon>Artiodactyla</taxon>
        <taxon>Ruminantia</taxon>
        <taxon>Pecora</taxon>
        <taxon>Cervidae</taxon>
        <taxon>Muntiacinae</taxon>
        <taxon>Muntiacus</taxon>
    </lineage>
</organism>
<dbReference type="AlphaFoldDB" id="A0A5N3UR27"/>
<gene>
    <name evidence="4" type="ORF">FD754_024063</name>
    <name evidence="3" type="ORF">FD754_024065</name>
    <name evidence="2" type="ORF">FD754_024067</name>
    <name evidence="1" type="ORF">FD754_024069</name>
</gene>
<feature type="non-terminal residue" evidence="3">
    <location>
        <position position="1"/>
    </location>
</feature>
<evidence type="ECO:0000313" key="1">
    <source>
        <dbReference type="EMBL" id="KAB0339192.1"/>
    </source>
</evidence>
<accession>A0A5N3UR27</accession>